<dbReference type="Gene3D" id="3.40.50.720">
    <property type="entry name" value="NAD(P)-binding Rossmann-like Domain"/>
    <property type="match status" value="1"/>
</dbReference>
<comment type="caution">
    <text evidence="5">The sequence shown here is derived from an EMBL/GenBank/DDBJ whole genome shotgun (WGS) entry which is preliminary data.</text>
</comment>
<protein>
    <submittedName>
        <fullName evidence="5">Gfo/Idh/MocA family protein</fullName>
    </submittedName>
</protein>
<evidence type="ECO:0000259" key="4">
    <source>
        <dbReference type="Pfam" id="PF22725"/>
    </source>
</evidence>
<name>A0ABV9TTW6_9ACTN</name>
<feature type="domain" description="Gfo/Idh/MocA-like oxidoreductase N-terminal" evidence="3">
    <location>
        <begin position="10"/>
        <end position="126"/>
    </location>
</feature>
<dbReference type="InterPro" id="IPR000683">
    <property type="entry name" value="Gfo/Idh/MocA-like_OxRdtase_N"/>
</dbReference>
<dbReference type="Pfam" id="PF01408">
    <property type="entry name" value="GFO_IDH_MocA"/>
    <property type="match status" value="1"/>
</dbReference>
<keyword evidence="2" id="KW-0560">Oxidoreductase</keyword>
<feature type="domain" description="GFO/IDH/MocA-like oxidoreductase" evidence="4">
    <location>
        <begin position="142"/>
        <end position="253"/>
    </location>
</feature>
<comment type="similarity">
    <text evidence="1">Belongs to the Gfo/Idh/MocA family.</text>
</comment>
<dbReference type="InterPro" id="IPR036291">
    <property type="entry name" value="NAD(P)-bd_dom_sf"/>
</dbReference>
<accession>A0ABV9TTW6</accession>
<evidence type="ECO:0000313" key="6">
    <source>
        <dbReference type="Proteomes" id="UP001595872"/>
    </source>
</evidence>
<dbReference type="Pfam" id="PF22725">
    <property type="entry name" value="GFO_IDH_MocA_C3"/>
    <property type="match status" value="1"/>
</dbReference>
<gene>
    <name evidence="5" type="ORF">ACFPCY_09405</name>
</gene>
<dbReference type="RefSeq" id="WP_378253371.1">
    <property type="nucleotide sequence ID" value="NZ_JBHSIT010000002.1"/>
</dbReference>
<organism evidence="5 6">
    <name type="scientific">Actinomadura gamaensis</name>
    <dbReference type="NCBI Taxonomy" id="1763541"/>
    <lineage>
        <taxon>Bacteria</taxon>
        <taxon>Bacillati</taxon>
        <taxon>Actinomycetota</taxon>
        <taxon>Actinomycetes</taxon>
        <taxon>Streptosporangiales</taxon>
        <taxon>Thermomonosporaceae</taxon>
        <taxon>Actinomadura</taxon>
    </lineage>
</organism>
<dbReference type="PANTHER" id="PTHR22604:SF105">
    <property type="entry name" value="TRANS-1,2-DIHYDROBENZENE-1,2-DIOL DEHYDROGENASE"/>
    <property type="match status" value="1"/>
</dbReference>
<evidence type="ECO:0000256" key="2">
    <source>
        <dbReference type="ARBA" id="ARBA00023002"/>
    </source>
</evidence>
<evidence type="ECO:0000259" key="3">
    <source>
        <dbReference type="Pfam" id="PF01408"/>
    </source>
</evidence>
<dbReference type="SUPFAM" id="SSF51735">
    <property type="entry name" value="NAD(P)-binding Rossmann-fold domains"/>
    <property type="match status" value="1"/>
</dbReference>
<evidence type="ECO:0000256" key="1">
    <source>
        <dbReference type="ARBA" id="ARBA00010928"/>
    </source>
</evidence>
<dbReference type="SUPFAM" id="SSF55347">
    <property type="entry name" value="Glyceraldehyde-3-phosphate dehydrogenase-like, C-terminal domain"/>
    <property type="match status" value="1"/>
</dbReference>
<reference evidence="6" key="1">
    <citation type="journal article" date="2019" name="Int. J. Syst. Evol. Microbiol.">
        <title>The Global Catalogue of Microorganisms (GCM) 10K type strain sequencing project: providing services to taxonomists for standard genome sequencing and annotation.</title>
        <authorList>
            <consortium name="The Broad Institute Genomics Platform"/>
            <consortium name="The Broad Institute Genome Sequencing Center for Infectious Disease"/>
            <person name="Wu L."/>
            <person name="Ma J."/>
        </authorList>
    </citation>
    <scope>NUCLEOTIDE SEQUENCE [LARGE SCALE GENOMIC DNA]</scope>
    <source>
        <strain evidence="6">KLKA75</strain>
    </source>
</reference>
<dbReference type="InterPro" id="IPR055170">
    <property type="entry name" value="GFO_IDH_MocA-like_dom"/>
</dbReference>
<proteinExistence type="inferred from homology"/>
<dbReference type="EMBL" id="JBHSIT010000002">
    <property type="protein sequence ID" value="MFC4907535.1"/>
    <property type="molecule type" value="Genomic_DNA"/>
</dbReference>
<evidence type="ECO:0000313" key="5">
    <source>
        <dbReference type="EMBL" id="MFC4907535.1"/>
    </source>
</evidence>
<dbReference type="PANTHER" id="PTHR22604">
    <property type="entry name" value="OXIDOREDUCTASES"/>
    <property type="match status" value="1"/>
</dbReference>
<keyword evidence="6" id="KW-1185">Reference proteome</keyword>
<dbReference type="Proteomes" id="UP001595872">
    <property type="component" value="Unassembled WGS sequence"/>
</dbReference>
<dbReference type="InterPro" id="IPR050984">
    <property type="entry name" value="Gfo/Idh/MocA_domain"/>
</dbReference>
<dbReference type="Gene3D" id="3.30.360.10">
    <property type="entry name" value="Dihydrodipicolinate Reductase, domain 2"/>
    <property type="match status" value="1"/>
</dbReference>
<sequence>MTGPDPGRPVRFGVLGCADFARRRMLPVLVAADGVRVVAVASRDRARAAEFAGRFGCAAVLGYDSLLASAEIDAVYVPLPAMLHAGWIEQALLAGKHVLAEKPMTGDHATTERLLRLARTRGLVLRENVGFPFHAQHTVLPKLLADGTIGELRDFAAAFTVPPLPSTDIRNRPDVGGGALLDIGVYPIRAALHYLGPDLEVTGAVLRTDARTGAVAAGRVLVHTPQGVTADLHFGMAHSYRTTCEFSGSQGRLSIDRAFTPPPAFRPVVRVERQDHSEEITLRADDQFANLVGSFVRAVRTGEPGGSGAASGAGWAGCVGGAHTEASLHQARLVSAVEEKAVRFVL</sequence>